<accession>A0A1I1T0X7</accession>
<name>A0A1I1T0X7_9GAMM</name>
<dbReference type="PANTHER" id="PTHR37023:SF1">
    <property type="entry name" value="ISSOD25 TRANSPOSASE TNPA_ISSOD25"/>
    <property type="match status" value="1"/>
</dbReference>
<dbReference type="PANTHER" id="PTHR37023">
    <property type="entry name" value="TRANSPOSASE"/>
    <property type="match status" value="1"/>
</dbReference>
<dbReference type="GO" id="GO:0004803">
    <property type="term" value="F:transposase activity"/>
    <property type="evidence" value="ECO:0007669"/>
    <property type="project" value="InterPro"/>
</dbReference>
<protein>
    <submittedName>
        <fullName evidence="2">Putative transposase</fullName>
    </submittedName>
</protein>
<proteinExistence type="predicted"/>
<keyword evidence="3" id="KW-1185">Reference proteome</keyword>
<reference evidence="2 3" key="1">
    <citation type="submission" date="2016-10" db="EMBL/GenBank/DDBJ databases">
        <authorList>
            <person name="de Groot N.N."/>
        </authorList>
    </citation>
    <scope>NUCLEOTIDE SEQUENCE [LARGE SCALE GENOMIC DNA]</scope>
    <source>
        <strain evidence="2 3">DSM 6059</strain>
    </source>
</reference>
<dbReference type="AlphaFoldDB" id="A0A1I1T0X7"/>
<dbReference type="Proteomes" id="UP000198862">
    <property type="component" value="Unassembled WGS sequence"/>
</dbReference>
<dbReference type="Pfam" id="PF04986">
    <property type="entry name" value="Y2_Tnp"/>
    <property type="match status" value="1"/>
</dbReference>
<gene>
    <name evidence="2" type="ORF">SAMN02745724_04681</name>
</gene>
<sequence length="137" mass="16166">MGFGEKAYQYLSRYLYRGVLSDNDIIDFDANTVTFKYQDSQTKKIATRILPVLKFLWLILQHVLPKGLQRIRDCGYLRGNARCLLNQLQYWLKVQLPAQSDVPIKQVCCQLCQHEITLYAMRLGRKVVFGRRYKTRM</sequence>
<evidence type="ECO:0000259" key="1">
    <source>
        <dbReference type="Pfam" id="PF04986"/>
    </source>
</evidence>
<dbReference type="GO" id="GO:0006313">
    <property type="term" value="P:DNA transposition"/>
    <property type="evidence" value="ECO:0007669"/>
    <property type="project" value="InterPro"/>
</dbReference>
<evidence type="ECO:0000313" key="2">
    <source>
        <dbReference type="EMBL" id="SFD49853.1"/>
    </source>
</evidence>
<evidence type="ECO:0000313" key="3">
    <source>
        <dbReference type="Proteomes" id="UP000198862"/>
    </source>
</evidence>
<dbReference type="EMBL" id="FOLO01000063">
    <property type="protein sequence ID" value="SFD49853.1"/>
    <property type="molecule type" value="Genomic_DNA"/>
</dbReference>
<dbReference type="InterPro" id="IPR007069">
    <property type="entry name" value="Transposase_32"/>
</dbReference>
<dbReference type="STRING" id="1123010.SAMN02745724_04681"/>
<organism evidence="2 3">
    <name type="scientific">Pseudoalteromonas denitrificans DSM 6059</name>
    <dbReference type="NCBI Taxonomy" id="1123010"/>
    <lineage>
        <taxon>Bacteria</taxon>
        <taxon>Pseudomonadati</taxon>
        <taxon>Pseudomonadota</taxon>
        <taxon>Gammaproteobacteria</taxon>
        <taxon>Alteromonadales</taxon>
        <taxon>Pseudoalteromonadaceae</taxon>
        <taxon>Pseudoalteromonas</taxon>
    </lineage>
</organism>
<dbReference type="GO" id="GO:0003677">
    <property type="term" value="F:DNA binding"/>
    <property type="evidence" value="ECO:0007669"/>
    <property type="project" value="InterPro"/>
</dbReference>
<feature type="domain" description="Transposase IS801/IS1294" evidence="1">
    <location>
        <begin position="4"/>
        <end position="78"/>
    </location>
</feature>